<evidence type="ECO:0000259" key="11">
    <source>
        <dbReference type="PROSITE" id="PS51828"/>
    </source>
</evidence>
<comment type="cofactor">
    <cofactor evidence="1">
        <name>Ca(2+)</name>
        <dbReference type="ChEBI" id="CHEBI:29108"/>
    </cofactor>
</comment>
<dbReference type="PROSITE" id="PS50068">
    <property type="entry name" value="LDLRA_2"/>
    <property type="match status" value="1"/>
</dbReference>
<feature type="disulfide bond" evidence="7">
    <location>
        <begin position="484"/>
        <end position="499"/>
    </location>
</feature>
<comment type="subcellular location">
    <subcellularLocation>
        <location evidence="2">Membrane</location>
        <topology evidence="2">Multi-pass membrane protein</topology>
    </subcellularLocation>
</comment>
<dbReference type="GO" id="GO:0005230">
    <property type="term" value="F:extracellular ligand-gated monoatomic ion channel activity"/>
    <property type="evidence" value="ECO:0007669"/>
    <property type="project" value="InterPro"/>
</dbReference>
<sequence length="890" mass="100665">MEAVVQAVSTSSTPTDQPGTDQVRVLVLQESGKPSSTSYARLLTPFPELRSFTVCYRIRLNRFREESTLMSYAVSNDKDNELRMDHQVASFKVSLHSKWTQTNLQTPLRSWAHFCFTYSYLTSGWNIFMDGELRAHGTLPLIPSPLLGNGAYVIGQEQDSFGGGFQRDQSYSGEITQLNFWSTALSNLTIKRISHCEANVEGLALGWSKQEWQLEGEVYSLIRPVKDFCKTSNSRHFTFFPNRFTLHQALHHCKVLGGILAVPQTEEENSLVFQSSRSQAEFCSGNVGASYLWLGANDHETEQQWVYWGSGEPIPQEGTWRGTGPNGGIVENCLVMLYGTFPGQWSDIACLNTYAFCVSCEFENQSVIHLKGLAVCEESPFNLHYFLGEEKGGLPSFSGFFHSNIEWNVTKGAWVLHSLKEEDAMAWWIPPRSGMYPFGTNLWTLGSEICDLHPGEHVNLTFSICGTDKYTCDDGSCINIEQRCDLKVDCPDKSDEAKCSVVSIPQDYRNDIPPPPPSHDEHLPIYVSIGISSFPSIATEDLTFVTALELKLRWMDTRLNYLNLKGDRTLNVLSQESQLEIWTPRVYFSNARGNVFSNLDQGSRIECIMEGTSVVGGPHLSEEMNIFSGSENSLEMGQLYSVCTMLFTLVSASSTYMNLIPLTANYTGRMKLIEYAIGHVSIASLNNQDFSTVAVKVRFARRYGFYLLTLYSPTTLLICIAYATLYFNPDDFNSRIVVCLTSLLVLSSLYTQRSIHMLYYKVTRKSIDKINSAYLRDHHLKTNVNVIKIDVSSCQRREKVSETQNGNWMNNKTEHPESSTDIQKPEVVRHLPVYGRAFRRQNWSENQDVNMALMKKSRIMIPIIFFIFNCIYWGTAIKYVKTIEADSGDV</sequence>
<dbReference type="InterPro" id="IPR001759">
    <property type="entry name" value="PTX_dom"/>
</dbReference>
<dbReference type="InterPro" id="IPR036734">
    <property type="entry name" value="Neur_chan_lig-bd_sf"/>
</dbReference>
<dbReference type="Proteomes" id="UP000747542">
    <property type="component" value="Unassembled WGS sequence"/>
</dbReference>
<evidence type="ECO:0000256" key="2">
    <source>
        <dbReference type="ARBA" id="ARBA00004141"/>
    </source>
</evidence>
<dbReference type="Gene3D" id="2.70.170.10">
    <property type="entry name" value="Neurotransmitter-gated ion-channel ligand-binding domain"/>
    <property type="match status" value="1"/>
</dbReference>
<dbReference type="InterPro" id="IPR036055">
    <property type="entry name" value="LDL_receptor-like_sf"/>
</dbReference>
<dbReference type="CDD" id="cd00037">
    <property type="entry name" value="CLECT"/>
    <property type="match status" value="1"/>
</dbReference>
<keyword evidence="9" id="KW-0472">Membrane</keyword>
<dbReference type="EMBL" id="JAHLQT010013238">
    <property type="protein sequence ID" value="KAG7170933.1"/>
    <property type="molecule type" value="Genomic_DNA"/>
</dbReference>
<dbReference type="GO" id="GO:0046872">
    <property type="term" value="F:metal ion binding"/>
    <property type="evidence" value="ECO:0007669"/>
    <property type="project" value="UniProtKB-KW"/>
</dbReference>
<dbReference type="Gene3D" id="1.20.58.390">
    <property type="entry name" value="Neurotransmitter-gated ion-channel transmembrane domain"/>
    <property type="match status" value="1"/>
</dbReference>
<evidence type="ECO:0000313" key="12">
    <source>
        <dbReference type="EMBL" id="KAG7170933.1"/>
    </source>
</evidence>
<dbReference type="InterPro" id="IPR016186">
    <property type="entry name" value="C-type_lectin-like/link_sf"/>
</dbReference>
<dbReference type="SMART" id="SM00034">
    <property type="entry name" value="CLECT"/>
    <property type="match status" value="1"/>
</dbReference>
<organism evidence="12 13">
    <name type="scientific">Homarus americanus</name>
    <name type="common">American lobster</name>
    <dbReference type="NCBI Taxonomy" id="6706"/>
    <lineage>
        <taxon>Eukaryota</taxon>
        <taxon>Metazoa</taxon>
        <taxon>Ecdysozoa</taxon>
        <taxon>Arthropoda</taxon>
        <taxon>Crustacea</taxon>
        <taxon>Multicrustacea</taxon>
        <taxon>Malacostraca</taxon>
        <taxon>Eumalacostraca</taxon>
        <taxon>Eucarida</taxon>
        <taxon>Decapoda</taxon>
        <taxon>Pleocyemata</taxon>
        <taxon>Astacidea</taxon>
        <taxon>Nephropoidea</taxon>
        <taxon>Nephropidae</taxon>
        <taxon>Homarus</taxon>
    </lineage>
</organism>
<dbReference type="InterPro" id="IPR013320">
    <property type="entry name" value="ConA-like_dom_sf"/>
</dbReference>
<dbReference type="SUPFAM" id="SSF90112">
    <property type="entry name" value="Neurotransmitter-gated ion-channel transmembrane pore"/>
    <property type="match status" value="1"/>
</dbReference>
<keyword evidence="13" id="KW-1185">Reference proteome</keyword>
<comment type="caution">
    <text evidence="12">The sequence shown here is derived from an EMBL/GenBank/DDBJ whole genome shotgun (WGS) entry which is preliminary data.</text>
</comment>
<dbReference type="Gene3D" id="4.10.400.10">
    <property type="entry name" value="Low-density Lipoprotein Receptor"/>
    <property type="match status" value="1"/>
</dbReference>
<evidence type="ECO:0000256" key="4">
    <source>
        <dbReference type="ARBA" id="ARBA00022837"/>
    </source>
</evidence>
<feature type="disulfide bond" evidence="7">
    <location>
        <begin position="465"/>
        <end position="477"/>
    </location>
</feature>
<accession>A0A8J5N0K5</accession>
<name>A0A8J5N0K5_HOMAM</name>
<dbReference type="SUPFAM" id="SSF49899">
    <property type="entry name" value="Concanavalin A-like lectins/glucanases"/>
    <property type="match status" value="1"/>
</dbReference>
<evidence type="ECO:0000256" key="9">
    <source>
        <dbReference type="SAM" id="Phobius"/>
    </source>
</evidence>
<protein>
    <submittedName>
        <fullName evidence="12">Neuronal pentraxin-2-like 5</fullName>
    </submittedName>
</protein>
<dbReference type="Gene3D" id="3.10.100.10">
    <property type="entry name" value="Mannose-Binding Protein A, subunit A"/>
    <property type="match status" value="1"/>
</dbReference>
<dbReference type="PANTHER" id="PTHR19277:SF161">
    <property type="entry name" value="LAMININ G DOMAIN-CONTAINING PROTEIN"/>
    <property type="match status" value="1"/>
</dbReference>
<keyword evidence="4" id="KW-0106">Calcium</keyword>
<feature type="transmembrane region" description="Helical" evidence="9">
    <location>
        <begin position="859"/>
        <end position="880"/>
    </location>
</feature>
<proteinExistence type="predicted"/>
<dbReference type="InterPro" id="IPR001304">
    <property type="entry name" value="C-type_lectin-like"/>
</dbReference>
<dbReference type="InterPro" id="IPR023415">
    <property type="entry name" value="LDLR_class-A_CS"/>
</dbReference>
<dbReference type="PANTHER" id="PTHR19277">
    <property type="entry name" value="PENTRAXIN"/>
    <property type="match status" value="1"/>
</dbReference>
<dbReference type="PROSITE" id="PS50041">
    <property type="entry name" value="C_TYPE_LECTIN_2"/>
    <property type="match status" value="1"/>
</dbReference>
<dbReference type="PRINTS" id="PR00895">
    <property type="entry name" value="PENTAXIN"/>
</dbReference>
<dbReference type="SMART" id="SM00159">
    <property type="entry name" value="PTX"/>
    <property type="match status" value="1"/>
</dbReference>
<dbReference type="GO" id="GO:0016020">
    <property type="term" value="C:membrane"/>
    <property type="evidence" value="ECO:0007669"/>
    <property type="project" value="UniProtKB-SubCell"/>
</dbReference>
<feature type="domain" description="C-type lectin" evidence="10">
    <location>
        <begin position="232"/>
        <end position="359"/>
    </location>
</feature>
<dbReference type="InterPro" id="IPR002172">
    <property type="entry name" value="LDrepeatLR_classA_rpt"/>
</dbReference>
<evidence type="ECO:0000256" key="5">
    <source>
        <dbReference type="ARBA" id="ARBA00023157"/>
    </source>
</evidence>
<dbReference type="SUPFAM" id="SSF56436">
    <property type="entry name" value="C-type lectin-like"/>
    <property type="match status" value="1"/>
</dbReference>
<dbReference type="CDD" id="cd00112">
    <property type="entry name" value="LDLa"/>
    <property type="match status" value="1"/>
</dbReference>
<evidence type="ECO:0000256" key="3">
    <source>
        <dbReference type="ARBA" id="ARBA00022723"/>
    </source>
</evidence>
<feature type="transmembrane region" description="Helical" evidence="9">
    <location>
        <begin position="705"/>
        <end position="726"/>
    </location>
</feature>
<evidence type="ECO:0000256" key="1">
    <source>
        <dbReference type="ARBA" id="ARBA00001913"/>
    </source>
</evidence>
<dbReference type="Pfam" id="PF02931">
    <property type="entry name" value="Neur_chan_LBD"/>
    <property type="match status" value="1"/>
</dbReference>
<dbReference type="Pfam" id="PF00354">
    <property type="entry name" value="Pentaxin"/>
    <property type="match status" value="1"/>
</dbReference>
<evidence type="ECO:0000256" key="6">
    <source>
        <dbReference type="ARBA" id="ARBA00023180"/>
    </source>
</evidence>
<dbReference type="InterPro" id="IPR016187">
    <property type="entry name" value="CTDL_fold"/>
</dbReference>
<evidence type="ECO:0000256" key="7">
    <source>
        <dbReference type="PROSITE-ProRule" id="PRU00124"/>
    </source>
</evidence>
<dbReference type="InterPro" id="IPR051360">
    <property type="entry name" value="Neuronal_Pentraxin_Related"/>
</dbReference>
<gene>
    <name evidence="12" type="primary">Nptx2-L5</name>
    <name evidence="12" type="ORF">Hamer_G012504</name>
</gene>
<keyword evidence="9" id="KW-0812">Transmembrane</keyword>
<feature type="disulfide bond" evidence="7">
    <location>
        <begin position="472"/>
        <end position="490"/>
    </location>
</feature>
<keyword evidence="5 7" id="KW-1015">Disulfide bond</keyword>
<dbReference type="InterPro" id="IPR036719">
    <property type="entry name" value="Neuro-gated_channel_TM_sf"/>
</dbReference>
<dbReference type="Gene3D" id="2.60.120.200">
    <property type="match status" value="1"/>
</dbReference>
<comment type="caution">
    <text evidence="8">Lacks conserved residue(s) required for the propagation of feature annotation.</text>
</comment>
<feature type="domain" description="Pentraxin (PTX)" evidence="11">
    <location>
        <begin position="25"/>
        <end position="229"/>
    </location>
</feature>
<keyword evidence="6" id="KW-0325">Glycoprotein</keyword>
<dbReference type="PROSITE" id="PS01209">
    <property type="entry name" value="LDLRA_1"/>
    <property type="match status" value="1"/>
</dbReference>
<reference evidence="12" key="1">
    <citation type="journal article" date="2021" name="Sci. Adv.">
        <title>The American lobster genome reveals insights on longevity, neural, and immune adaptations.</title>
        <authorList>
            <person name="Polinski J.M."/>
            <person name="Zimin A.V."/>
            <person name="Clark K.F."/>
            <person name="Kohn A.B."/>
            <person name="Sadowski N."/>
            <person name="Timp W."/>
            <person name="Ptitsyn A."/>
            <person name="Khanna P."/>
            <person name="Romanova D.Y."/>
            <person name="Williams P."/>
            <person name="Greenwood S.J."/>
            <person name="Moroz L.L."/>
            <person name="Walt D.R."/>
            <person name="Bodnar A.G."/>
        </authorList>
    </citation>
    <scope>NUCLEOTIDE SEQUENCE</scope>
    <source>
        <strain evidence="12">GMGI-L3</strain>
    </source>
</reference>
<dbReference type="SMART" id="SM00192">
    <property type="entry name" value="LDLa"/>
    <property type="match status" value="1"/>
</dbReference>
<dbReference type="PROSITE" id="PS51828">
    <property type="entry name" value="PTX_2"/>
    <property type="match status" value="1"/>
</dbReference>
<feature type="transmembrane region" description="Helical" evidence="9">
    <location>
        <begin position="639"/>
        <end position="660"/>
    </location>
</feature>
<keyword evidence="3" id="KW-0479">Metal-binding</keyword>
<dbReference type="SUPFAM" id="SSF57424">
    <property type="entry name" value="LDL receptor-like module"/>
    <property type="match status" value="1"/>
</dbReference>
<evidence type="ECO:0000256" key="8">
    <source>
        <dbReference type="PROSITE-ProRule" id="PRU01172"/>
    </source>
</evidence>
<feature type="transmembrane region" description="Helical" evidence="9">
    <location>
        <begin position="732"/>
        <end position="751"/>
    </location>
</feature>
<keyword evidence="9" id="KW-1133">Transmembrane helix</keyword>
<dbReference type="SUPFAM" id="SSF63712">
    <property type="entry name" value="Nicotinic receptor ligand binding domain-like"/>
    <property type="match status" value="1"/>
</dbReference>
<evidence type="ECO:0000259" key="10">
    <source>
        <dbReference type="PROSITE" id="PS50041"/>
    </source>
</evidence>
<dbReference type="InterPro" id="IPR006202">
    <property type="entry name" value="Neur_chan_lig-bd"/>
</dbReference>
<dbReference type="Pfam" id="PF00059">
    <property type="entry name" value="Lectin_C"/>
    <property type="match status" value="1"/>
</dbReference>
<dbReference type="InterPro" id="IPR038050">
    <property type="entry name" value="Neuro_actylchol_rec"/>
</dbReference>
<dbReference type="Pfam" id="PF00057">
    <property type="entry name" value="Ldl_recept_a"/>
    <property type="match status" value="1"/>
</dbReference>
<dbReference type="AlphaFoldDB" id="A0A8J5N0K5"/>
<evidence type="ECO:0000313" key="13">
    <source>
        <dbReference type="Proteomes" id="UP000747542"/>
    </source>
</evidence>